<dbReference type="Gene3D" id="3.30.559.10">
    <property type="entry name" value="Chloramphenicol acetyltransferase-like domain"/>
    <property type="match status" value="1"/>
</dbReference>
<dbReference type="RefSeq" id="WP_380596262.1">
    <property type="nucleotide sequence ID" value="NZ_JBHSDU010000003.1"/>
</dbReference>
<dbReference type="CDD" id="cd06849">
    <property type="entry name" value="lipoyl_domain"/>
    <property type="match status" value="1"/>
</dbReference>
<evidence type="ECO:0000256" key="8">
    <source>
        <dbReference type="SAM" id="MobiDB-lite"/>
    </source>
</evidence>
<dbReference type="SUPFAM" id="SSF52777">
    <property type="entry name" value="CoA-dependent acyltransferases"/>
    <property type="match status" value="1"/>
</dbReference>
<dbReference type="PANTHER" id="PTHR43178">
    <property type="entry name" value="DIHYDROLIPOAMIDE ACETYLTRANSFERASE COMPONENT OF PYRUVATE DEHYDROGENASE COMPLEX"/>
    <property type="match status" value="1"/>
</dbReference>
<dbReference type="EC" id="2.3.1.-" evidence="7"/>
<keyword evidence="4 7" id="KW-0808">Transferase</keyword>
<feature type="compositionally biased region" description="Low complexity" evidence="8">
    <location>
        <begin position="84"/>
        <end position="102"/>
    </location>
</feature>
<keyword evidence="6 7" id="KW-0012">Acyltransferase</keyword>
<dbReference type="Proteomes" id="UP001595904">
    <property type="component" value="Unassembled WGS sequence"/>
</dbReference>
<dbReference type="PROSITE" id="PS00189">
    <property type="entry name" value="LIPOYL"/>
    <property type="match status" value="1"/>
</dbReference>
<dbReference type="PROSITE" id="PS50968">
    <property type="entry name" value="BIOTINYL_LIPOYL"/>
    <property type="match status" value="1"/>
</dbReference>
<evidence type="ECO:0000256" key="2">
    <source>
        <dbReference type="ARBA" id="ARBA00007317"/>
    </source>
</evidence>
<name>A0ABV8SPF2_9GAMM</name>
<evidence type="ECO:0000256" key="1">
    <source>
        <dbReference type="ARBA" id="ARBA00001938"/>
    </source>
</evidence>
<keyword evidence="5 7" id="KW-0450">Lipoyl</keyword>
<evidence type="ECO:0000259" key="10">
    <source>
        <dbReference type="PROSITE" id="PS51826"/>
    </source>
</evidence>
<dbReference type="Gene3D" id="4.10.320.10">
    <property type="entry name" value="E3-binding domain"/>
    <property type="match status" value="1"/>
</dbReference>
<comment type="cofactor">
    <cofactor evidence="1 7">
        <name>(R)-lipoate</name>
        <dbReference type="ChEBI" id="CHEBI:83088"/>
    </cofactor>
</comment>
<comment type="similarity">
    <text evidence="2 7">Belongs to the 2-oxoacid dehydrogenase family.</text>
</comment>
<protein>
    <recommendedName>
        <fullName evidence="7">Dihydrolipoamide acetyltransferase component of pyruvate dehydrogenase complex</fullName>
        <ecNumber evidence="7">2.3.1.-</ecNumber>
    </recommendedName>
</protein>
<keyword evidence="12" id="KW-1185">Reference proteome</keyword>
<comment type="subunit">
    <text evidence="3">Forms a 24-polypeptide structural core with octahedral symmetry.</text>
</comment>
<dbReference type="Gene3D" id="2.40.50.100">
    <property type="match status" value="1"/>
</dbReference>
<feature type="domain" description="Lipoyl-binding" evidence="9">
    <location>
        <begin position="2"/>
        <end position="77"/>
    </location>
</feature>
<dbReference type="SUPFAM" id="SSF51230">
    <property type="entry name" value="Single hybrid motif"/>
    <property type="match status" value="1"/>
</dbReference>
<dbReference type="InterPro" id="IPR003016">
    <property type="entry name" value="2-oxoA_DH_lipoyl-BS"/>
</dbReference>
<feature type="region of interest" description="Disordered" evidence="8">
    <location>
        <begin position="84"/>
        <end position="115"/>
    </location>
</feature>
<feature type="domain" description="Peripheral subunit-binding (PSBD)" evidence="10">
    <location>
        <begin position="151"/>
        <end position="188"/>
    </location>
</feature>
<dbReference type="InterPro" id="IPR001078">
    <property type="entry name" value="2-oxoacid_DH_actylTfrase"/>
</dbReference>
<dbReference type="Pfam" id="PF00198">
    <property type="entry name" value="2-oxoacid_dh"/>
    <property type="match status" value="1"/>
</dbReference>
<dbReference type="InterPro" id="IPR011053">
    <property type="entry name" value="Single_hybrid_motif"/>
</dbReference>
<dbReference type="InterPro" id="IPR004167">
    <property type="entry name" value="PSBD"/>
</dbReference>
<comment type="caution">
    <text evidence="11">The sequence shown here is derived from an EMBL/GenBank/DDBJ whole genome shotgun (WGS) entry which is preliminary data.</text>
</comment>
<dbReference type="InterPro" id="IPR000089">
    <property type="entry name" value="Biotin_lipoyl"/>
</dbReference>
<dbReference type="PANTHER" id="PTHR43178:SF12">
    <property type="entry name" value="DIHYDROLIPOAMIDE ACETYLTRANSFERASE COMPONENT OF PYRUVATE DEHYDROGENASE COMPLEX"/>
    <property type="match status" value="1"/>
</dbReference>
<evidence type="ECO:0000256" key="3">
    <source>
        <dbReference type="ARBA" id="ARBA00011484"/>
    </source>
</evidence>
<evidence type="ECO:0000256" key="7">
    <source>
        <dbReference type="RuleBase" id="RU003423"/>
    </source>
</evidence>
<evidence type="ECO:0000313" key="11">
    <source>
        <dbReference type="EMBL" id="MFC4309200.1"/>
    </source>
</evidence>
<accession>A0ABV8SPF2</accession>
<dbReference type="GO" id="GO:0016746">
    <property type="term" value="F:acyltransferase activity"/>
    <property type="evidence" value="ECO:0007669"/>
    <property type="project" value="UniProtKB-KW"/>
</dbReference>
<reference evidence="12" key="1">
    <citation type="journal article" date="2019" name="Int. J. Syst. Evol. Microbiol.">
        <title>The Global Catalogue of Microorganisms (GCM) 10K type strain sequencing project: providing services to taxonomists for standard genome sequencing and annotation.</title>
        <authorList>
            <consortium name="The Broad Institute Genomics Platform"/>
            <consortium name="The Broad Institute Genome Sequencing Center for Infectious Disease"/>
            <person name="Wu L."/>
            <person name="Ma J."/>
        </authorList>
    </citation>
    <scope>NUCLEOTIDE SEQUENCE [LARGE SCALE GENOMIC DNA]</scope>
    <source>
        <strain evidence="12">CGMCC 1.10759</strain>
    </source>
</reference>
<evidence type="ECO:0000256" key="4">
    <source>
        <dbReference type="ARBA" id="ARBA00022679"/>
    </source>
</evidence>
<dbReference type="EMBL" id="JBHSDU010000003">
    <property type="protein sequence ID" value="MFC4309200.1"/>
    <property type="molecule type" value="Genomic_DNA"/>
</dbReference>
<dbReference type="InterPro" id="IPR023213">
    <property type="entry name" value="CAT-like_dom_sf"/>
</dbReference>
<dbReference type="InterPro" id="IPR036625">
    <property type="entry name" value="E3-bd_dom_sf"/>
</dbReference>
<dbReference type="Pfam" id="PF02817">
    <property type="entry name" value="E3_binding"/>
    <property type="match status" value="1"/>
</dbReference>
<proteinExistence type="inferred from homology"/>
<evidence type="ECO:0000259" key="9">
    <source>
        <dbReference type="PROSITE" id="PS50968"/>
    </source>
</evidence>
<evidence type="ECO:0000256" key="6">
    <source>
        <dbReference type="ARBA" id="ARBA00023315"/>
    </source>
</evidence>
<sequence>MSITFNLPDLGEGLPEAEIVSWHVKEGQRVEVDQPLLSVETAKAVVDVPSPYSGNIVRLHAKAGDTVQTGKPLVEFDLPSQAATSNAASSHAQSNAAGHAASVNQGKAAGQDAASGQGMVVGHMATRNEELVDHAIVGRGRRAYRDRERVRAAPAVRMLAKRLNVELSACQASGRHGLVSVDDVLARANLSKSSQRAPAVPGLTDADKLRGPRKAMAQSMSLSRDEIAMCTIFDDADIDVWKDRGDISIRLVRAIVAGVKAEPALNALFDPAGPSRKLMEQVHLAIAVDTSDGLIVPVLRDVSSQSAAQLRTQLDDIKQRTRTRTITPEEMRDYTFTLSNFGTVAGRYATPLVVPPTVAILAAGKLQRDVVAGEKTAEIHVRLPLSLTFDHRCVTGGEALRFLAAVIADLQLPS</sequence>
<dbReference type="SUPFAM" id="SSF47005">
    <property type="entry name" value="Peripheral subunit-binding domain of 2-oxo acid dehydrogenase complex"/>
    <property type="match status" value="1"/>
</dbReference>
<evidence type="ECO:0000256" key="5">
    <source>
        <dbReference type="ARBA" id="ARBA00022823"/>
    </source>
</evidence>
<evidence type="ECO:0000313" key="12">
    <source>
        <dbReference type="Proteomes" id="UP001595904"/>
    </source>
</evidence>
<gene>
    <name evidence="11" type="ORF">ACFPN2_08925</name>
</gene>
<organism evidence="11 12">
    <name type="scientific">Steroidobacter flavus</name>
    <dbReference type="NCBI Taxonomy" id="1842136"/>
    <lineage>
        <taxon>Bacteria</taxon>
        <taxon>Pseudomonadati</taxon>
        <taxon>Pseudomonadota</taxon>
        <taxon>Gammaproteobacteria</taxon>
        <taxon>Steroidobacterales</taxon>
        <taxon>Steroidobacteraceae</taxon>
        <taxon>Steroidobacter</taxon>
    </lineage>
</organism>
<dbReference type="InterPro" id="IPR050743">
    <property type="entry name" value="2-oxoacid_DH_E2_comp"/>
</dbReference>
<dbReference type="PROSITE" id="PS51826">
    <property type="entry name" value="PSBD"/>
    <property type="match status" value="1"/>
</dbReference>
<dbReference type="Pfam" id="PF00364">
    <property type="entry name" value="Biotin_lipoyl"/>
    <property type="match status" value="1"/>
</dbReference>